<accession>A0A220VGU9</accession>
<protein>
    <recommendedName>
        <fullName evidence="2">Polysaccharide biosynthesis protein CapD-like domain-containing protein</fullName>
    </recommendedName>
</protein>
<dbReference type="SUPFAM" id="SSF51735">
    <property type="entry name" value="NAD(P)-binding Rossmann-fold domains"/>
    <property type="match status" value="1"/>
</dbReference>
<keyword evidence="4" id="KW-1185">Reference proteome</keyword>
<organism evidence="3 4">
    <name type="scientific">Paraphotobacterium marinum</name>
    <dbReference type="NCBI Taxonomy" id="1755811"/>
    <lineage>
        <taxon>Bacteria</taxon>
        <taxon>Pseudomonadati</taxon>
        <taxon>Pseudomonadota</taxon>
        <taxon>Gammaproteobacteria</taxon>
        <taxon>Vibrionales</taxon>
        <taxon>Vibrionaceae</taxon>
        <taxon>Paraphotobacterium</taxon>
    </lineage>
</organism>
<reference evidence="3 4" key="1">
    <citation type="journal article" date="2016" name="Int. J. Syst. Evol. Microbiol.">
        <title>Paraphotobacterium marinum gen. nov., sp. nov., a member of the family Vibrionaceae, isolated from surface seawater.</title>
        <authorList>
            <person name="Huang Z."/>
            <person name="Dong C."/>
            <person name="Shao Z."/>
        </authorList>
    </citation>
    <scope>NUCLEOTIDE SEQUENCE [LARGE SCALE GENOMIC DNA]</scope>
    <source>
        <strain evidence="3 4">NSCS20N07D</strain>
    </source>
</reference>
<dbReference type="InterPro" id="IPR036291">
    <property type="entry name" value="NAD(P)-bd_dom_sf"/>
</dbReference>
<feature type="domain" description="Polysaccharide biosynthesis protein CapD-like" evidence="2">
    <location>
        <begin position="112"/>
        <end position="393"/>
    </location>
</feature>
<dbReference type="Gene3D" id="3.40.50.720">
    <property type="entry name" value="NAD(P)-binding Rossmann-like Domain"/>
    <property type="match status" value="2"/>
</dbReference>
<evidence type="ECO:0000259" key="2">
    <source>
        <dbReference type="Pfam" id="PF02719"/>
    </source>
</evidence>
<evidence type="ECO:0000256" key="1">
    <source>
        <dbReference type="ARBA" id="ARBA00007430"/>
    </source>
</evidence>
<proteinExistence type="inferred from homology"/>
<gene>
    <name evidence="3" type="ORF">CF386_10425</name>
</gene>
<dbReference type="KEGG" id="pmai:CF386_10425"/>
<dbReference type="InterPro" id="IPR051203">
    <property type="entry name" value="Polysaccharide_Synthase-Rel"/>
</dbReference>
<dbReference type="CDD" id="cd05237">
    <property type="entry name" value="UDP_invert_4-6DH_SDR_e"/>
    <property type="match status" value="1"/>
</dbReference>
<dbReference type="PANTHER" id="PTHR43318">
    <property type="entry name" value="UDP-N-ACETYLGLUCOSAMINE 4,6-DEHYDRATASE"/>
    <property type="match status" value="1"/>
</dbReference>
<dbReference type="InterPro" id="IPR003869">
    <property type="entry name" value="Polysac_CapD-like"/>
</dbReference>
<dbReference type="AlphaFoldDB" id="A0A220VGU9"/>
<dbReference type="OrthoDB" id="9803111at2"/>
<sequence>MDDNKSLHGKKVHNQTIIGPIAMINQKRFLVNYPADEILIAIPSLKRAELQALYQEISKVGLPVKILPSYLDLTNGVKVTDLQEIKIEDLLGRDQIFINSNKLEKSYLHKTILVTGGAGSIGSEICRQLLDKSFPQNLIILDHSEYNLYLIEKEFSNYKGSANLKFVLSSVTDIKALTEVFDNNSIDIVFHAAAYKHVPLLENQPKIAIQNNVIGTKQVVDLSMKYKVERFLLVSTDKAVNPTNVMGATKRVAELYVNAQTSEHTKFMVTRFGNVLGSAGSVVPLFKKQIKQGGPITVTHKNIERFFMTIPEASLLVILSCAIGVGGETFVLEMGKPVKIVELAEQVIKLSGQKPYEDIDIEFTGLRSGEKMYEELFYSKEELKESGYEKLLIGQSTNIKIEK</sequence>
<dbReference type="PANTHER" id="PTHR43318:SF1">
    <property type="entry name" value="POLYSACCHARIDE BIOSYNTHESIS PROTEIN EPSC-RELATED"/>
    <property type="match status" value="1"/>
</dbReference>
<evidence type="ECO:0000313" key="3">
    <source>
        <dbReference type="EMBL" id="ASK79466.1"/>
    </source>
</evidence>
<evidence type="ECO:0000313" key="4">
    <source>
        <dbReference type="Proteomes" id="UP000242175"/>
    </source>
</evidence>
<comment type="similarity">
    <text evidence="1">Belongs to the polysaccharide synthase family.</text>
</comment>
<dbReference type="Pfam" id="PF02719">
    <property type="entry name" value="Polysacc_synt_2"/>
    <property type="match status" value="1"/>
</dbReference>
<dbReference type="RefSeq" id="WP_089074374.1">
    <property type="nucleotide sequence ID" value="NZ_CP022356.1"/>
</dbReference>
<dbReference type="Proteomes" id="UP000242175">
    <property type="component" value="Chromosome small"/>
</dbReference>
<dbReference type="EMBL" id="CP022356">
    <property type="protein sequence ID" value="ASK79466.1"/>
    <property type="molecule type" value="Genomic_DNA"/>
</dbReference>
<name>A0A220VGU9_9GAMM</name>